<name>A0A2G5I299_CERBT</name>
<dbReference type="PANTHER" id="PTHR42085">
    <property type="entry name" value="F-BOX DOMAIN-CONTAINING PROTEIN"/>
    <property type="match status" value="1"/>
</dbReference>
<dbReference type="EMBL" id="LKMD01000101">
    <property type="protein sequence ID" value="PIA98935.1"/>
    <property type="molecule type" value="Genomic_DNA"/>
</dbReference>
<evidence type="ECO:0008006" key="5">
    <source>
        <dbReference type="Google" id="ProtNLM"/>
    </source>
</evidence>
<reference evidence="2 4" key="2">
    <citation type="submission" date="2023-09" db="EMBL/GenBank/DDBJ databases">
        <title>Complete-Gapless Cercospora beticola genome.</title>
        <authorList>
            <person name="Wyatt N.A."/>
            <person name="Spanner R.E."/>
            <person name="Bolton M.D."/>
        </authorList>
    </citation>
    <scope>NUCLEOTIDE SEQUENCE [LARGE SCALE GENOMIC DNA]</scope>
    <source>
        <strain evidence="2">Cb09-40</strain>
    </source>
</reference>
<dbReference type="AlphaFoldDB" id="A0A2G5I299"/>
<dbReference type="Proteomes" id="UP000230605">
    <property type="component" value="Chromosome 3"/>
</dbReference>
<organism evidence="1 3">
    <name type="scientific">Cercospora beticola</name>
    <name type="common">Sugarbeet leaf spot fungus</name>
    <dbReference type="NCBI Taxonomy" id="122368"/>
    <lineage>
        <taxon>Eukaryota</taxon>
        <taxon>Fungi</taxon>
        <taxon>Dikarya</taxon>
        <taxon>Ascomycota</taxon>
        <taxon>Pezizomycotina</taxon>
        <taxon>Dothideomycetes</taxon>
        <taxon>Dothideomycetidae</taxon>
        <taxon>Mycosphaerellales</taxon>
        <taxon>Mycosphaerellaceae</taxon>
        <taxon>Cercospora</taxon>
    </lineage>
</organism>
<evidence type="ECO:0000313" key="2">
    <source>
        <dbReference type="EMBL" id="WPA99604.1"/>
    </source>
</evidence>
<keyword evidence="4" id="KW-1185">Reference proteome</keyword>
<evidence type="ECO:0000313" key="1">
    <source>
        <dbReference type="EMBL" id="PIA98935.1"/>
    </source>
</evidence>
<gene>
    <name evidence="1" type="ORF">CB0940_02468</name>
    <name evidence="2" type="ORF">RHO25_004222</name>
</gene>
<dbReference type="OrthoDB" id="3637199at2759"/>
<evidence type="ECO:0000313" key="3">
    <source>
        <dbReference type="Proteomes" id="UP000230605"/>
    </source>
</evidence>
<evidence type="ECO:0000313" key="4">
    <source>
        <dbReference type="Proteomes" id="UP001302367"/>
    </source>
</evidence>
<dbReference type="Proteomes" id="UP001302367">
    <property type="component" value="Chromosome 3"/>
</dbReference>
<accession>A0A2G5I299</accession>
<dbReference type="EMBL" id="CP134186">
    <property type="protein sequence ID" value="WPA99604.1"/>
    <property type="molecule type" value="Genomic_DNA"/>
</dbReference>
<dbReference type="InterPro" id="IPR038883">
    <property type="entry name" value="AN11006-like"/>
</dbReference>
<dbReference type="PANTHER" id="PTHR42085:SF2">
    <property type="entry name" value="F-BOX DOMAIN-CONTAINING PROTEIN"/>
    <property type="match status" value="1"/>
</dbReference>
<proteinExistence type="predicted"/>
<sequence>MPCRSPFMCQDFPTPPSLHLQIRSTVLDLSRTGHNTVNLPTTATMATLDDDAATDAELEKIAAALSSLSVTQRKKIQGVLLPECLRVANLNDSMLLQLPQELRDTIYELVLEDRRYTQPGLTLYRAFYPAPPVLFRVCHQIREEFAPKFWENIFFAGSMDESMIRNRMSSVEPLHIKAIRRIHHNYYADRRGSESKRHAVEVAEEFELAFGLQKGVVWVTCTIYSEDGSDRFLYNGMANSLGEVEKKAYTEVRVL</sequence>
<protein>
    <recommendedName>
        <fullName evidence="5">F-box domain-containing protein</fullName>
    </recommendedName>
</protein>
<reference evidence="1 3" key="1">
    <citation type="submission" date="2015-10" db="EMBL/GenBank/DDBJ databases">
        <title>The cercosporin biosynthetic gene cluster was horizontally transferred to several fungal lineages and shown to be expanded in Cercospora beticola based on microsynteny with recipient genomes.</title>
        <authorList>
            <person name="De Jonge R."/>
            <person name="Ebert M.K."/>
            <person name="Suttle J.C."/>
            <person name="Jurick Ii W.M."/>
            <person name="Secor G.A."/>
            <person name="Thomma B.P."/>
            <person name="Van De Peer Y."/>
            <person name="Bolton M.D."/>
        </authorList>
    </citation>
    <scope>NUCLEOTIDE SEQUENCE [LARGE SCALE GENOMIC DNA]</scope>
    <source>
        <strain evidence="1 3">09-40</strain>
    </source>
</reference>